<keyword evidence="6" id="KW-0598">Phosphotransferase system</keyword>
<keyword evidence="3" id="KW-0813">Transport</keyword>
<keyword evidence="7" id="KW-0418">Kinase</keyword>
<evidence type="ECO:0000256" key="1">
    <source>
        <dbReference type="ARBA" id="ARBA00004496"/>
    </source>
</evidence>
<proteinExistence type="predicted"/>
<comment type="caution">
    <text evidence="9">The sequence shown here is derived from an EMBL/GenBank/DDBJ whole genome shotgun (WGS) entry which is preliminary data.</text>
</comment>
<keyword evidence="5" id="KW-0808">Transferase</keyword>
<evidence type="ECO:0000256" key="7">
    <source>
        <dbReference type="ARBA" id="ARBA00022777"/>
    </source>
</evidence>
<sequence>MFKMFQKKEKTMPIYAVATGKLIELAEVSDEMFSQKLMGDGFAVLPTDGNVSSPIDGKVMSVFPTKHAITLETNDGLECLIHMGVDTVELNGEPFTIHVQEGDNVSSETRLATIDLDKLKSASKHADIIVVFPNYAEKIKLMTMNTLKQVVSTDQIGKLILK</sequence>
<dbReference type="PROSITE" id="PS51093">
    <property type="entry name" value="PTS_EIIA_TYPE_1"/>
    <property type="match status" value="1"/>
</dbReference>
<dbReference type="AlphaFoldDB" id="A0A1V4DIR9"/>
<feature type="domain" description="PTS EIIA type-1" evidence="8">
    <location>
        <begin position="30"/>
        <end position="134"/>
    </location>
</feature>
<dbReference type="PANTHER" id="PTHR45008">
    <property type="entry name" value="PTS SYSTEM GLUCOSE-SPECIFIC EIIA COMPONENT"/>
    <property type="match status" value="1"/>
</dbReference>
<dbReference type="Gene3D" id="2.70.70.10">
    <property type="entry name" value="Glucose Permease (Domain IIA)"/>
    <property type="match status" value="1"/>
</dbReference>
<dbReference type="GO" id="GO:0005886">
    <property type="term" value="C:plasma membrane"/>
    <property type="evidence" value="ECO:0007669"/>
    <property type="project" value="UniProtKB-SubCell"/>
</dbReference>
<reference evidence="9 10" key="1">
    <citation type="submission" date="2017-02" db="EMBL/GenBank/DDBJ databases">
        <title>Vagococcus cremeus sp. nov., isolated from the small intestine of a marten, Martes flavigula.</title>
        <authorList>
            <person name="Tak E.J."/>
            <person name="Bae J.-W."/>
        </authorList>
    </citation>
    <scope>NUCLEOTIDE SEQUENCE [LARGE SCALE GENOMIC DNA]</scope>
    <source>
        <strain evidence="9 10">D7T301</strain>
    </source>
</reference>
<dbReference type="NCBIfam" id="TIGR00830">
    <property type="entry name" value="PTBA"/>
    <property type="match status" value="1"/>
</dbReference>
<dbReference type="FunFam" id="2.70.70.10:FF:000001">
    <property type="entry name" value="PTS system glucose-specific IIA component"/>
    <property type="match status" value="1"/>
</dbReference>
<dbReference type="GO" id="GO:0016301">
    <property type="term" value="F:kinase activity"/>
    <property type="evidence" value="ECO:0007669"/>
    <property type="project" value="UniProtKB-KW"/>
</dbReference>
<name>A0A1V4DIR9_9ENTE</name>
<evidence type="ECO:0000256" key="2">
    <source>
        <dbReference type="ARBA" id="ARBA00004651"/>
    </source>
</evidence>
<dbReference type="InterPro" id="IPR001127">
    <property type="entry name" value="PTS_EIIA_1_perm"/>
</dbReference>
<evidence type="ECO:0000259" key="8">
    <source>
        <dbReference type="PROSITE" id="PS51093"/>
    </source>
</evidence>
<dbReference type="EMBL" id="MVAB01000001">
    <property type="protein sequence ID" value="OPF88388.1"/>
    <property type="molecule type" value="Genomic_DNA"/>
</dbReference>
<dbReference type="PANTHER" id="PTHR45008:SF1">
    <property type="entry name" value="PTS SYSTEM GLUCOSE-SPECIFIC EIIA COMPONENT"/>
    <property type="match status" value="1"/>
</dbReference>
<protein>
    <submittedName>
        <fullName evidence="9">PTS N-acetylglucosamine transporter subunit IIABC</fullName>
    </submittedName>
</protein>
<comment type="subcellular location">
    <subcellularLocation>
        <location evidence="2">Cell membrane</location>
        <topology evidence="2">Multi-pass membrane protein</topology>
    </subcellularLocation>
    <subcellularLocation>
        <location evidence="1">Cytoplasm</location>
    </subcellularLocation>
</comment>
<keyword evidence="10" id="KW-1185">Reference proteome</keyword>
<evidence type="ECO:0000256" key="5">
    <source>
        <dbReference type="ARBA" id="ARBA00022679"/>
    </source>
</evidence>
<evidence type="ECO:0000256" key="6">
    <source>
        <dbReference type="ARBA" id="ARBA00022683"/>
    </source>
</evidence>
<dbReference type="RefSeq" id="WP_079347629.1">
    <property type="nucleotide sequence ID" value="NZ_MVAB01000001.1"/>
</dbReference>
<dbReference type="Pfam" id="PF00358">
    <property type="entry name" value="PTS_EIIA_1"/>
    <property type="match status" value="1"/>
</dbReference>
<evidence type="ECO:0000313" key="10">
    <source>
        <dbReference type="Proteomes" id="UP000189970"/>
    </source>
</evidence>
<dbReference type="InterPro" id="IPR050890">
    <property type="entry name" value="PTS_EIIA_component"/>
</dbReference>
<keyword evidence="4" id="KW-0762">Sugar transport</keyword>
<organism evidence="9 10">
    <name type="scientific">Vagococcus martis</name>
    <dbReference type="NCBI Taxonomy" id="1768210"/>
    <lineage>
        <taxon>Bacteria</taxon>
        <taxon>Bacillati</taxon>
        <taxon>Bacillota</taxon>
        <taxon>Bacilli</taxon>
        <taxon>Lactobacillales</taxon>
        <taxon>Enterococcaceae</taxon>
        <taxon>Vagococcus</taxon>
    </lineage>
</organism>
<dbReference type="SUPFAM" id="SSF51261">
    <property type="entry name" value="Duplicated hybrid motif"/>
    <property type="match status" value="1"/>
</dbReference>
<dbReference type="InterPro" id="IPR011055">
    <property type="entry name" value="Dup_hybrid_motif"/>
</dbReference>
<dbReference type="GO" id="GO:0009401">
    <property type="term" value="P:phosphoenolpyruvate-dependent sugar phosphotransferase system"/>
    <property type="evidence" value="ECO:0007669"/>
    <property type="project" value="UniProtKB-KW"/>
</dbReference>
<evidence type="ECO:0000313" key="9">
    <source>
        <dbReference type="EMBL" id="OPF88388.1"/>
    </source>
</evidence>
<gene>
    <name evidence="9" type="ORF">BW731_09480</name>
</gene>
<accession>A0A1V4DIR9</accession>
<dbReference type="GO" id="GO:0005737">
    <property type="term" value="C:cytoplasm"/>
    <property type="evidence" value="ECO:0007669"/>
    <property type="project" value="UniProtKB-SubCell"/>
</dbReference>
<evidence type="ECO:0000256" key="4">
    <source>
        <dbReference type="ARBA" id="ARBA00022597"/>
    </source>
</evidence>
<dbReference type="Proteomes" id="UP000189970">
    <property type="component" value="Unassembled WGS sequence"/>
</dbReference>
<evidence type="ECO:0000256" key="3">
    <source>
        <dbReference type="ARBA" id="ARBA00022448"/>
    </source>
</evidence>